<evidence type="ECO:0000256" key="1">
    <source>
        <dbReference type="ARBA" id="ARBA00022857"/>
    </source>
</evidence>
<evidence type="ECO:0000313" key="5">
    <source>
        <dbReference type="Proteomes" id="UP000573603"/>
    </source>
</evidence>
<sequence length="128" mass="14562">MVTMSWLLQLSTAITAAALLQSDKTRNEYVHVASFNTCQNQVIEAVERISDTKIQLEKLDNKDLYARATKHIDEGNWGRGYYELATATVYSDAPVTYFPDKAAHWMKVLGLVQDETFDEMITRVLKTV</sequence>
<evidence type="ECO:0000256" key="2">
    <source>
        <dbReference type="ARBA" id="ARBA00023002"/>
    </source>
</evidence>
<dbReference type="InterPro" id="IPR051609">
    <property type="entry name" value="NmrA/Isoflavone_reductase-like"/>
</dbReference>
<protein>
    <submittedName>
        <fullName evidence="4">Uncharacterized protein</fullName>
    </submittedName>
</protein>
<keyword evidence="1" id="KW-0521">NADP</keyword>
<name>A0A8H4ZJT9_9HYPO</name>
<keyword evidence="2" id="KW-0560">Oxidoreductase</keyword>
<dbReference type="EMBL" id="JABEVY010000141">
    <property type="protein sequence ID" value="KAF5247360.1"/>
    <property type="molecule type" value="Genomic_DNA"/>
</dbReference>
<feature type="chain" id="PRO_5034552957" evidence="3">
    <location>
        <begin position="17"/>
        <end position="128"/>
    </location>
</feature>
<accession>A0A8H4ZJT9</accession>
<organism evidence="4 5">
    <name type="scientific">Fusarium anthophilum</name>
    <dbReference type="NCBI Taxonomy" id="48485"/>
    <lineage>
        <taxon>Eukaryota</taxon>
        <taxon>Fungi</taxon>
        <taxon>Dikarya</taxon>
        <taxon>Ascomycota</taxon>
        <taxon>Pezizomycotina</taxon>
        <taxon>Sordariomycetes</taxon>
        <taxon>Hypocreomycetidae</taxon>
        <taxon>Hypocreales</taxon>
        <taxon>Nectriaceae</taxon>
        <taxon>Fusarium</taxon>
        <taxon>Fusarium fujikuroi species complex</taxon>
    </lineage>
</organism>
<evidence type="ECO:0000256" key="3">
    <source>
        <dbReference type="SAM" id="SignalP"/>
    </source>
</evidence>
<dbReference type="PANTHER" id="PTHR47706">
    <property type="entry name" value="NMRA-LIKE FAMILY PROTEIN"/>
    <property type="match status" value="1"/>
</dbReference>
<proteinExistence type="predicted"/>
<reference evidence="4 5" key="1">
    <citation type="journal article" date="2020" name="BMC Genomics">
        <title>Correction to: Identification and distribution of gene clusters required for synthesis of sphingolipid metabolism inhibitors in diverse species of the filamentous fungus Fusarium.</title>
        <authorList>
            <person name="Kim H.S."/>
            <person name="Lohmar J.M."/>
            <person name="Busman M."/>
            <person name="Brown D.W."/>
            <person name="Naumann T.A."/>
            <person name="Divon H.H."/>
            <person name="Lysoe E."/>
            <person name="Uhlig S."/>
            <person name="Proctor R.H."/>
        </authorList>
    </citation>
    <scope>NUCLEOTIDE SEQUENCE [LARGE SCALE GENOMIC DNA]</scope>
    <source>
        <strain evidence="4 5">NRRL 25214</strain>
    </source>
</reference>
<keyword evidence="3" id="KW-0732">Signal</keyword>
<dbReference type="PANTHER" id="PTHR47706:SF9">
    <property type="entry name" value="NMRA-LIKE DOMAIN-CONTAINING PROTEIN-RELATED"/>
    <property type="match status" value="1"/>
</dbReference>
<keyword evidence="5" id="KW-1185">Reference proteome</keyword>
<evidence type="ECO:0000313" key="4">
    <source>
        <dbReference type="EMBL" id="KAF5247360.1"/>
    </source>
</evidence>
<dbReference type="GO" id="GO:0016491">
    <property type="term" value="F:oxidoreductase activity"/>
    <property type="evidence" value="ECO:0007669"/>
    <property type="project" value="UniProtKB-KW"/>
</dbReference>
<dbReference type="AlphaFoldDB" id="A0A8H4ZJT9"/>
<dbReference type="Proteomes" id="UP000573603">
    <property type="component" value="Unassembled WGS sequence"/>
</dbReference>
<gene>
    <name evidence="4" type="ORF">FANTH_6451</name>
</gene>
<feature type="signal peptide" evidence="3">
    <location>
        <begin position="1"/>
        <end position="16"/>
    </location>
</feature>
<comment type="caution">
    <text evidence="4">The sequence shown here is derived from an EMBL/GenBank/DDBJ whole genome shotgun (WGS) entry which is preliminary data.</text>
</comment>